<evidence type="ECO:0000256" key="19">
    <source>
        <dbReference type="ARBA" id="ARBA00031040"/>
    </source>
</evidence>
<dbReference type="InterPro" id="IPR006158">
    <property type="entry name" value="Cobalamin-bd"/>
</dbReference>
<feature type="binding site" evidence="22 24">
    <location>
        <position position="308"/>
    </location>
    <ligand>
        <name>Zn(2+)</name>
        <dbReference type="ChEBI" id="CHEBI:29105"/>
    </ligand>
</feature>
<dbReference type="SUPFAM" id="SSF47644">
    <property type="entry name" value="Methionine synthase domain"/>
    <property type="match status" value="1"/>
</dbReference>
<evidence type="ECO:0000256" key="6">
    <source>
        <dbReference type="ARBA" id="ARBA00012032"/>
    </source>
</evidence>
<feature type="domain" description="Pterin-binding" evidence="26">
    <location>
        <begin position="353"/>
        <end position="614"/>
    </location>
</feature>
<comment type="cofactor">
    <cofactor evidence="2 21 24">
        <name>Zn(2+)</name>
        <dbReference type="ChEBI" id="CHEBI:29105"/>
    </cofactor>
</comment>
<evidence type="ECO:0000256" key="1">
    <source>
        <dbReference type="ARBA" id="ARBA00001700"/>
    </source>
</evidence>
<keyword evidence="10 21" id="KW-0846">Cobalamin</keyword>
<dbReference type="SUPFAM" id="SSF56507">
    <property type="entry name" value="Methionine synthase activation domain-like"/>
    <property type="match status" value="1"/>
</dbReference>
<dbReference type="InterPro" id="IPR011822">
    <property type="entry name" value="MetH"/>
</dbReference>
<dbReference type="Pfam" id="PF00809">
    <property type="entry name" value="Pterin_bind"/>
    <property type="match status" value="1"/>
</dbReference>
<dbReference type="GO" id="GO:0008270">
    <property type="term" value="F:zinc ion binding"/>
    <property type="evidence" value="ECO:0007669"/>
    <property type="project" value="UniProtKB-UniRule"/>
</dbReference>
<dbReference type="Gene3D" id="3.20.20.330">
    <property type="entry name" value="Homocysteine-binding-like domain"/>
    <property type="match status" value="1"/>
</dbReference>
<evidence type="ECO:0000256" key="15">
    <source>
        <dbReference type="ARBA" id="ARBA00022833"/>
    </source>
</evidence>
<dbReference type="InterPro" id="IPR036594">
    <property type="entry name" value="Meth_synthase_dom"/>
</dbReference>
<feature type="binding site" evidence="23">
    <location>
        <begin position="754"/>
        <end position="758"/>
    </location>
    <ligand>
        <name>methylcob(III)alamin</name>
        <dbReference type="ChEBI" id="CHEBI:28115"/>
    </ligand>
</feature>
<dbReference type="SUPFAM" id="SSF82282">
    <property type="entry name" value="Homocysteine S-methyltransferase"/>
    <property type="match status" value="1"/>
</dbReference>
<dbReference type="EC" id="2.1.1.13" evidence="6 20"/>
<gene>
    <name evidence="30" type="ORF">Thini_4030</name>
</gene>
<evidence type="ECO:0000256" key="9">
    <source>
        <dbReference type="ARBA" id="ARBA00022605"/>
    </source>
</evidence>
<evidence type="ECO:0000256" key="17">
    <source>
        <dbReference type="ARBA" id="ARBA00023285"/>
    </source>
</evidence>
<dbReference type="PROSITE" id="PS50972">
    <property type="entry name" value="PTERIN_BINDING"/>
    <property type="match status" value="1"/>
</dbReference>
<evidence type="ECO:0000256" key="7">
    <source>
        <dbReference type="ARBA" id="ARBA00013998"/>
    </source>
</evidence>
<comment type="cofactor">
    <cofactor evidence="3 21 22">
        <name>methylcob(III)alamin</name>
        <dbReference type="ChEBI" id="CHEBI:28115"/>
    </cofactor>
</comment>
<dbReference type="InterPro" id="IPR004223">
    <property type="entry name" value="VitB12-dep_Met_synth_activ_dom"/>
</dbReference>
<keyword evidence="15 21" id="KW-0862">Zinc</keyword>
<keyword evidence="14" id="KW-0677">Repeat</keyword>
<feature type="binding site" evidence="22 24">
    <location>
        <position position="307"/>
    </location>
    <ligand>
        <name>Zn(2+)</name>
        <dbReference type="ChEBI" id="CHEBI:29105"/>
    </ligand>
</feature>
<organism evidence="30 31">
    <name type="scientific">Thiothrix nivea (strain ATCC 35100 / DSM 5205 / JP2)</name>
    <dbReference type="NCBI Taxonomy" id="870187"/>
    <lineage>
        <taxon>Bacteria</taxon>
        <taxon>Pseudomonadati</taxon>
        <taxon>Pseudomonadota</taxon>
        <taxon>Gammaproteobacteria</taxon>
        <taxon>Thiotrichales</taxon>
        <taxon>Thiotrichaceae</taxon>
        <taxon>Thiothrix</taxon>
    </lineage>
</organism>
<dbReference type="PIRSF" id="PIRSF000381">
    <property type="entry name" value="MetH"/>
    <property type="match status" value="1"/>
</dbReference>
<evidence type="ECO:0000313" key="30">
    <source>
        <dbReference type="EMBL" id="EIJ36529.1"/>
    </source>
</evidence>
<dbReference type="Pfam" id="PF02310">
    <property type="entry name" value="B12-binding"/>
    <property type="match status" value="1"/>
</dbReference>
<feature type="binding site" evidence="23">
    <location>
        <position position="1200"/>
    </location>
    <ligand>
        <name>S-adenosyl-L-methionine</name>
        <dbReference type="ChEBI" id="CHEBI:59789"/>
    </ligand>
</feature>
<dbReference type="InterPro" id="IPR003759">
    <property type="entry name" value="Cbl-bd_cap"/>
</dbReference>
<dbReference type="Proteomes" id="UP000005317">
    <property type="component" value="Unassembled WGS sequence"/>
</dbReference>
<dbReference type="FunFam" id="3.20.20.330:FF:000001">
    <property type="entry name" value="Methionine synthase"/>
    <property type="match status" value="1"/>
</dbReference>
<keyword evidence="31" id="KW-1185">Reference proteome</keyword>
<keyword evidence="13 21" id="KW-0479">Metal-binding</keyword>
<dbReference type="GO" id="GO:0050667">
    <property type="term" value="P:homocysteine metabolic process"/>
    <property type="evidence" value="ECO:0007669"/>
    <property type="project" value="TreeGrafter"/>
</dbReference>
<dbReference type="NCBIfam" id="NF007024">
    <property type="entry name" value="PRK09490.1"/>
    <property type="match status" value="1"/>
</dbReference>
<sequence length="1292" mass="142263">MTRTAQLQQAISQRILILDGAMGTMIQRYKLQEADYRGERFHDWHSDVKGNNDLLVLTQPQIIREIHGQYLAAGADILETNTFNATRISMHDYDMEELAYEINVAAAKLARSVADEYSTPDKPRFVAGVLGPTSRTCSISPDVNDPGFRNVTFDELVMNYMESTRGLIEGGADIILIETIFDTLNAKAAVFAVKQVFDEDGVELPIMISGTITDQSGRTLSGQTTEAFYNSLSHADALSFGLNCALGPDLLRQYVEEMSRVSATFVSAHPNAGLPNEMGEYDMGPDEVAGHIKEWAQSGFLNIVGGCCGTTPPHIAAIAKAVDGIAPRQIPDLPREMRLSGLEPFNIGKDSLFVNVGERTNVTGSAKFKRLIKDGQYTEALQVALDQVENGAQVIDVNMDEGLLDAEKEMHRFLNLVASEPDIARVPVMVDSSKWEVIEAGLKCIQGKGIVNSISMKEGEEKFIQQARLVRRYGAAVIVMAFDEKGQADTEARKIEICARAYKILTEQVGFPPEDIIFDPNIFAVATGIDEHNNYAVDFIEATRWIKQNLPYTSISGGVSNVSFSFRGNNPVREAIHSVFLYHAIKAGMNMGIVNAAQMAVYDDIPAELRDAVEDVIQNKDAGATERLLDIAPNYKGDGNVETKKEDLEWRSWPVEKRLEHALVKGIDAYVDEDTEEARVKLGRPLLVIEGPLMDGMNVVGDLFGAGKMFLPQVVKSARVMKKAVAYLDPFMAAEKEGCDVQANGKILMATVKGDVHDIGKNIVGVVLQCNSYEVIDLGVMVSAEKILQVARDEKVDIIGLSGLITPSLDEMVHVAKEMQRQDFHVPLLIGGATTSKIHTAVKIEPQYKNDIVVYVQDASRAVGVASALLSKEQKAGYVASIRAEYEQVRVKRAANQTERKLVSLADARANGFKADWSEYSPVKPKILEMACSATFPPTPSPSPAGGEGNKKTYCCIAHELQAKIAEQKAAKQQQIAQSAIPANAELLHSGDGCILKFDDYPLAELVERIDWTPFFRSWELAGKFPAILTDEVVGEEASKLLTDAKAMLEKLVAEKWVQAKALVGFFPANAKGDDIVVYADEARTQPRATLHNLRMQMDRNGQQPNYSLGDFVAPKDSGKADWMGVFAVSAGFGIEPHLEAFRAKHDDFSAIMLEALCDRLAEALAEHIHERVRKEFWAYATNETLDNDALIAEKYQGIRPAPGYPACPDHTEKATLWELLDVQANTGMELTSSFAMYPASSVSGWYFSHPDSRYFGIGRIARDQVEDYAKRKGMSIEEMERWLAPVLGYEA</sequence>
<evidence type="ECO:0000256" key="13">
    <source>
        <dbReference type="ARBA" id="ARBA00022723"/>
    </source>
</evidence>
<dbReference type="InterPro" id="IPR033706">
    <property type="entry name" value="Met_synthase_B12-bd"/>
</dbReference>
<evidence type="ECO:0000256" key="14">
    <source>
        <dbReference type="ARBA" id="ARBA00022737"/>
    </source>
</evidence>
<dbReference type="InterPro" id="IPR037010">
    <property type="entry name" value="VitB12-dep_Met_synth_activ_sf"/>
</dbReference>
<feature type="domain" description="B12-binding" evidence="28">
    <location>
        <begin position="744"/>
        <end position="880"/>
    </location>
</feature>
<dbReference type="Pfam" id="PF02607">
    <property type="entry name" value="B12-binding_2"/>
    <property type="match status" value="1"/>
</dbReference>
<dbReference type="OrthoDB" id="9803687at2"/>
<feature type="binding site" evidence="23">
    <location>
        <position position="859"/>
    </location>
    <ligand>
        <name>methylcob(III)alamin</name>
        <dbReference type="ChEBI" id="CHEBI:28115"/>
    </ligand>
</feature>
<dbReference type="Gene3D" id="3.20.20.20">
    <property type="entry name" value="Dihydropteroate synthase-like"/>
    <property type="match status" value="1"/>
</dbReference>
<dbReference type="Gene3D" id="1.10.1240.10">
    <property type="entry name" value="Methionine synthase domain"/>
    <property type="match status" value="1"/>
</dbReference>
<dbReference type="NCBIfam" id="TIGR02082">
    <property type="entry name" value="metH"/>
    <property type="match status" value="1"/>
</dbReference>
<evidence type="ECO:0000256" key="12">
    <source>
        <dbReference type="ARBA" id="ARBA00022691"/>
    </source>
</evidence>
<comment type="pathway">
    <text evidence="4 21">Amino-acid biosynthesis; L-methionine biosynthesis via de novo pathway; L-methionine from L-homocysteine (MetH route): step 1/1.</text>
</comment>
<comment type="catalytic activity">
    <reaction evidence="1 21">
        <text>(6S)-5-methyl-5,6,7,8-tetrahydrofolate + L-homocysteine = (6S)-5,6,7,8-tetrahydrofolate + L-methionine</text>
        <dbReference type="Rhea" id="RHEA:11172"/>
        <dbReference type="ChEBI" id="CHEBI:18608"/>
        <dbReference type="ChEBI" id="CHEBI:57453"/>
        <dbReference type="ChEBI" id="CHEBI:57844"/>
        <dbReference type="ChEBI" id="CHEBI:58199"/>
        <dbReference type="EC" id="2.1.1.13"/>
    </reaction>
</comment>
<dbReference type="EMBL" id="JH651384">
    <property type="protein sequence ID" value="EIJ36529.1"/>
    <property type="molecule type" value="Genomic_DNA"/>
</dbReference>
<evidence type="ECO:0000256" key="3">
    <source>
        <dbReference type="ARBA" id="ARBA00001956"/>
    </source>
</evidence>
<dbReference type="InterPro" id="IPR036589">
    <property type="entry name" value="HCY_dom_sf"/>
</dbReference>
<name>A0A656HMI8_THINJ</name>
<evidence type="ECO:0000256" key="2">
    <source>
        <dbReference type="ARBA" id="ARBA00001947"/>
    </source>
</evidence>
<evidence type="ECO:0000256" key="22">
    <source>
        <dbReference type="PIRSR" id="PIRSR000381-1"/>
    </source>
</evidence>
<keyword evidence="16 21" id="KW-0486">Methionine biosynthesis</keyword>
<keyword evidence="9 21" id="KW-0028">Amino-acid biosynthesis</keyword>
<dbReference type="UniPathway" id="UPA00051">
    <property type="reaction ID" value="UER00081"/>
</dbReference>
<dbReference type="GO" id="GO:0008705">
    <property type="term" value="F:methionine synthase activity"/>
    <property type="evidence" value="ECO:0007669"/>
    <property type="project" value="UniProtKB-UniRule"/>
</dbReference>
<dbReference type="Gene3D" id="3.40.50.280">
    <property type="entry name" value="Cobalamin-binding domain"/>
    <property type="match status" value="1"/>
</dbReference>
<evidence type="ECO:0000259" key="27">
    <source>
        <dbReference type="PROSITE" id="PS50974"/>
    </source>
</evidence>
<evidence type="ECO:0000259" key="28">
    <source>
        <dbReference type="PROSITE" id="PS51332"/>
    </source>
</evidence>
<evidence type="ECO:0000259" key="29">
    <source>
        <dbReference type="PROSITE" id="PS51337"/>
    </source>
</evidence>
<dbReference type="PANTHER" id="PTHR45833:SF1">
    <property type="entry name" value="METHIONINE SYNTHASE"/>
    <property type="match status" value="1"/>
</dbReference>
<dbReference type="PROSITE" id="PS50970">
    <property type="entry name" value="HCY"/>
    <property type="match status" value="1"/>
</dbReference>
<comment type="domain">
    <text evidence="21">Modular enzyme with four functionally distinct domains. The isolated Hcy-binding domain catalyzes methyl transfer from free methylcobalamin to homocysteine. The Hcy-binding domain in association with the pterin-binding domain catalyzes the methylation of cob(I)alamin by methyltetrahydrofolate and the methylation of homocysteine. The B12-binding domain binds the cofactor. The AdoMet activation domain binds S-adenosyl-L-methionine. Under aerobic conditions cob(I)alamin can be converted to inactive cob(II)alamin. Reductive methylation by S-adenosyl-L-methionine and flavodoxin regenerates methylcobalamin.</text>
</comment>
<dbReference type="SMART" id="SM01018">
    <property type="entry name" value="B12-binding_2"/>
    <property type="match status" value="1"/>
</dbReference>
<dbReference type="Gene3D" id="3.10.196.10">
    <property type="entry name" value="Vitamin B12-dependent methionine synthase, activation domain"/>
    <property type="match status" value="1"/>
</dbReference>
<feature type="binding site" evidence="23">
    <location>
        <position position="802"/>
    </location>
    <ligand>
        <name>methylcob(III)alamin</name>
        <dbReference type="ChEBI" id="CHEBI:28115"/>
    </ligand>
</feature>
<dbReference type="PROSITE" id="PS51337">
    <property type="entry name" value="B12_BINDING_NTER"/>
    <property type="match status" value="1"/>
</dbReference>
<keyword evidence="8 21" id="KW-0489">Methyltransferase</keyword>
<comment type="function">
    <text evidence="18 21">Catalyzes the transfer of a methyl group from methyl-cobalamin to homocysteine, yielding enzyme-bound cob(I)alamin and methionine. Subsequently, remethylates the cofactor using methyltetrahydrofolate.</text>
</comment>
<evidence type="ECO:0000256" key="24">
    <source>
        <dbReference type="PROSITE-ProRule" id="PRU00333"/>
    </source>
</evidence>
<evidence type="ECO:0000256" key="10">
    <source>
        <dbReference type="ARBA" id="ARBA00022628"/>
    </source>
</evidence>
<dbReference type="InterPro" id="IPR000489">
    <property type="entry name" value="Pterin-binding_dom"/>
</dbReference>
<dbReference type="GO" id="GO:0032259">
    <property type="term" value="P:methylation"/>
    <property type="evidence" value="ECO:0007669"/>
    <property type="project" value="UniProtKB-KW"/>
</dbReference>
<dbReference type="SUPFAM" id="SSF51717">
    <property type="entry name" value="Dihydropteroate synthetase-like"/>
    <property type="match status" value="1"/>
</dbReference>
<evidence type="ECO:0000256" key="21">
    <source>
        <dbReference type="PIRNR" id="PIRNR000381"/>
    </source>
</evidence>
<feature type="domain" description="B12-binding N-terminal" evidence="29">
    <location>
        <begin position="646"/>
        <end position="740"/>
    </location>
</feature>
<feature type="binding site" evidence="22 24">
    <location>
        <position position="244"/>
    </location>
    <ligand>
        <name>Zn(2+)</name>
        <dbReference type="ChEBI" id="CHEBI:29105"/>
    </ligand>
</feature>
<feature type="binding site" evidence="23">
    <location>
        <begin position="1255"/>
        <end position="1256"/>
    </location>
    <ligand>
        <name>S-adenosyl-L-methionine</name>
        <dbReference type="ChEBI" id="CHEBI:59789"/>
    </ligand>
</feature>
<feature type="binding site" evidence="23">
    <location>
        <position position="1011"/>
    </location>
    <ligand>
        <name>S-adenosyl-L-methionine</name>
        <dbReference type="ChEBI" id="CHEBI:59789"/>
    </ligand>
</feature>
<evidence type="ECO:0000256" key="16">
    <source>
        <dbReference type="ARBA" id="ARBA00023167"/>
    </source>
</evidence>
<dbReference type="CDD" id="cd02069">
    <property type="entry name" value="methionine_synthase_B12_BD"/>
    <property type="match status" value="1"/>
</dbReference>
<evidence type="ECO:0000256" key="4">
    <source>
        <dbReference type="ARBA" id="ARBA00005178"/>
    </source>
</evidence>
<evidence type="ECO:0000256" key="23">
    <source>
        <dbReference type="PIRSR" id="PIRSR000381-2"/>
    </source>
</evidence>
<dbReference type="FunFam" id="3.40.50.280:FF:000001">
    <property type="entry name" value="Methionine synthase"/>
    <property type="match status" value="1"/>
</dbReference>
<dbReference type="InterPro" id="IPR036724">
    <property type="entry name" value="Cobalamin-bd_sf"/>
</dbReference>
<evidence type="ECO:0000256" key="11">
    <source>
        <dbReference type="ARBA" id="ARBA00022679"/>
    </source>
</evidence>
<feature type="binding site" evidence="23">
    <location>
        <position position="806"/>
    </location>
    <ligand>
        <name>methylcob(III)alamin</name>
        <dbReference type="ChEBI" id="CHEBI:28115"/>
    </ligand>
</feature>
<feature type="binding site" description="axial binding residue" evidence="22">
    <location>
        <position position="757"/>
    </location>
    <ligand>
        <name>methylcob(III)alamin</name>
        <dbReference type="ChEBI" id="CHEBI:28115"/>
    </ligand>
    <ligandPart>
        <name>Co</name>
        <dbReference type="ChEBI" id="CHEBI:27638"/>
    </ligandPart>
</feature>
<dbReference type="InterPro" id="IPR003726">
    <property type="entry name" value="HCY_dom"/>
</dbReference>
<dbReference type="Pfam" id="PF02574">
    <property type="entry name" value="S-methyl_trans"/>
    <property type="match status" value="1"/>
</dbReference>
<dbReference type="FunFam" id="1.10.1240.10:FF:000001">
    <property type="entry name" value="Methionine synthase"/>
    <property type="match status" value="1"/>
</dbReference>
<dbReference type="GO" id="GO:0046653">
    <property type="term" value="P:tetrahydrofolate metabolic process"/>
    <property type="evidence" value="ECO:0007669"/>
    <property type="project" value="TreeGrafter"/>
</dbReference>
<dbReference type="Pfam" id="PF02965">
    <property type="entry name" value="Met_synt_B12"/>
    <property type="match status" value="1"/>
</dbReference>
<comment type="similarity">
    <text evidence="5">Belongs to the vitamin-B12 dependent methionine synthase family.</text>
</comment>
<keyword evidence="11 21" id="KW-0808">Transferase</keyword>
<dbReference type="PANTHER" id="PTHR45833">
    <property type="entry name" value="METHIONINE SYNTHASE"/>
    <property type="match status" value="1"/>
</dbReference>
<feature type="domain" description="Hcy-binding" evidence="25">
    <location>
        <begin position="4"/>
        <end position="322"/>
    </location>
</feature>
<dbReference type="CDD" id="cd00740">
    <property type="entry name" value="MeTr"/>
    <property type="match status" value="1"/>
</dbReference>
<dbReference type="SUPFAM" id="SSF52242">
    <property type="entry name" value="Cobalamin (vitamin B12)-binding domain"/>
    <property type="match status" value="1"/>
</dbReference>
<keyword evidence="17 21" id="KW-0170">Cobalt</keyword>
<dbReference type="InterPro" id="IPR050554">
    <property type="entry name" value="Met_Synthase/Corrinoid"/>
</dbReference>
<feature type="domain" description="AdoMet activation" evidence="27">
    <location>
        <begin position="962"/>
        <end position="1292"/>
    </location>
</feature>
<evidence type="ECO:0000259" key="25">
    <source>
        <dbReference type="PROSITE" id="PS50970"/>
    </source>
</evidence>
<evidence type="ECO:0000256" key="20">
    <source>
        <dbReference type="NCBIfam" id="TIGR02082"/>
    </source>
</evidence>
<evidence type="ECO:0000259" key="26">
    <source>
        <dbReference type="PROSITE" id="PS50972"/>
    </source>
</evidence>
<protein>
    <recommendedName>
        <fullName evidence="7 20">Methionine synthase</fullName>
        <ecNumber evidence="6 20">2.1.1.13</ecNumber>
    </recommendedName>
    <alternativeName>
        <fullName evidence="19 21">5-methyltetrahydrofolate--homocysteine methyltransferase</fullName>
    </alternativeName>
</protein>
<dbReference type="GO" id="GO:0031419">
    <property type="term" value="F:cobalamin binding"/>
    <property type="evidence" value="ECO:0007669"/>
    <property type="project" value="UniProtKB-UniRule"/>
</dbReference>
<evidence type="ECO:0000256" key="5">
    <source>
        <dbReference type="ARBA" id="ARBA00010398"/>
    </source>
</evidence>
<evidence type="ECO:0000313" key="31">
    <source>
        <dbReference type="Proteomes" id="UP000005317"/>
    </source>
</evidence>
<accession>A0A656HMI8</accession>
<evidence type="ECO:0000256" key="18">
    <source>
        <dbReference type="ARBA" id="ARBA00025552"/>
    </source>
</evidence>
<dbReference type="PROSITE" id="PS50974">
    <property type="entry name" value="ADOMET_ACTIVATION"/>
    <property type="match status" value="1"/>
</dbReference>
<dbReference type="RefSeq" id="WP_002710401.1">
    <property type="nucleotide sequence ID" value="NZ_JH651384.1"/>
</dbReference>
<dbReference type="FunFam" id="3.20.20.20:FF:000002">
    <property type="entry name" value="Methionine synthase"/>
    <property type="match status" value="1"/>
</dbReference>
<dbReference type="GO" id="GO:0005829">
    <property type="term" value="C:cytosol"/>
    <property type="evidence" value="ECO:0007669"/>
    <property type="project" value="TreeGrafter"/>
</dbReference>
<dbReference type="InterPro" id="IPR011005">
    <property type="entry name" value="Dihydropteroate_synth-like_sf"/>
</dbReference>
<proteinExistence type="inferred from homology"/>
<feature type="binding site" evidence="23">
    <location>
        <position position="690"/>
    </location>
    <ligand>
        <name>methylcob(III)alamin</name>
        <dbReference type="ChEBI" id="CHEBI:28115"/>
    </ligand>
</feature>
<evidence type="ECO:0000256" key="8">
    <source>
        <dbReference type="ARBA" id="ARBA00022603"/>
    </source>
</evidence>
<dbReference type="PROSITE" id="PS51332">
    <property type="entry name" value="B12_BINDING"/>
    <property type="match status" value="1"/>
</dbReference>
<keyword evidence="12 21" id="KW-0949">S-adenosyl-L-methionine</keyword>
<dbReference type="Gene3D" id="1.10.288.10">
    <property type="entry name" value="Cobalamin-dependent Methionine Synthase, domain 2"/>
    <property type="match status" value="1"/>
</dbReference>
<reference evidence="31" key="1">
    <citation type="journal article" date="2011" name="Stand. Genomic Sci.">
        <title>Genome sequence of the filamentous, gliding Thiothrix nivea neotype strain (JP2(T)).</title>
        <authorList>
            <person name="Lapidus A."/>
            <person name="Nolan M."/>
            <person name="Lucas S."/>
            <person name="Glavina Del Rio T."/>
            <person name="Tice H."/>
            <person name="Cheng J.F."/>
            <person name="Tapia R."/>
            <person name="Han C."/>
            <person name="Goodwin L."/>
            <person name="Pitluck S."/>
            <person name="Liolios K."/>
            <person name="Pagani I."/>
            <person name="Ivanova N."/>
            <person name="Huntemann M."/>
            <person name="Mavromatis K."/>
            <person name="Mikhailova N."/>
            <person name="Pati A."/>
            <person name="Chen A."/>
            <person name="Palaniappan K."/>
            <person name="Land M."/>
            <person name="Brambilla E.M."/>
            <person name="Rohde M."/>
            <person name="Abt B."/>
            <person name="Verbarg S."/>
            <person name="Goker M."/>
            <person name="Bristow J."/>
            <person name="Eisen J.A."/>
            <person name="Markowitz V."/>
            <person name="Hugenholtz P."/>
            <person name="Kyrpides N.C."/>
            <person name="Klenk H.P."/>
            <person name="Woyke T."/>
        </authorList>
    </citation>
    <scope>NUCLEOTIDE SEQUENCE [LARGE SCALE GENOMIC DNA]</scope>
    <source>
        <strain evidence="31">ATCC 35100 / DSM 5205 / JP2</strain>
    </source>
</reference>